<organism evidence="2 3">
    <name type="scientific">Planifilum fulgidum</name>
    <dbReference type="NCBI Taxonomy" id="201973"/>
    <lineage>
        <taxon>Bacteria</taxon>
        <taxon>Bacillati</taxon>
        <taxon>Bacillota</taxon>
        <taxon>Bacilli</taxon>
        <taxon>Bacillales</taxon>
        <taxon>Thermoactinomycetaceae</taxon>
        <taxon>Planifilum</taxon>
    </lineage>
</organism>
<gene>
    <name evidence="2" type="ORF">SAMN04488025_11011</name>
</gene>
<evidence type="ECO:0000259" key="1">
    <source>
        <dbReference type="Pfam" id="PF21758"/>
    </source>
</evidence>
<sequence>MSIRPIRIRLRAVPMGDDLALLISGGREHIGAVATAYREGDGVKVETHVLPGHREGELAAETARLAALSLNCTVTVAMGIHQDEATREEIDHIVGTVRRLVEKELGRRGFRDAESRS</sequence>
<evidence type="ECO:0000313" key="3">
    <source>
        <dbReference type="Proteomes" id="UP000198661"/>
    </source>
</evidence>
<dbReference type="STRING" id="201973.SAMN04488025_11011"/>
<protein>
    <recommendedName>
        <fullName evidence="1">Prenylated flavin chaperone LpdD-like domain-containing protein</fullName>
    </recommendedName>
</protein>
<reference evidence="3" key="1">
    <citation type="submission" date="2016-10" db="EMBL/GenBank/DDBJ databases">
        <authorList>
            <person name="Varghese N."/>
            <person name="Submissions S."/>
        </authorList>
    </citation>
    <scope>NUCLEOTIDE SEQUENCE [LARGE SCALE GENOMIC DNA]</scope>
    <source>
        <strain evidence="3">DSM 44945</strain>
    </source>
</reference>
<dbReference type="EMBL" id="FOOK01000010">
    <property type="protein sequence ID" value="SFF95681.1"/>
    <property type="molecule type" value="Genomic_DNA"/>
</dbReference>
<dbReference type="Proteomes" id="UP000198661">
    <property type="component" value="Unassembled WGS sequence"/>
</dbReference>
<dbReference type="InterPro" id="IPR048844">
    <property type="entry name" value="LpdD_chaperone-like"/>
</dbReference>
<keyword evidence="3" id="KW-1185">Reference proteome</keyword>
<name>A0A1I2N2R0_9BACL</name>
<dbReference type="RefSeq" id="WP_177199041.1">
    <property type="nucleotide sequence ID" value="NZ_FOOK01000010.1"/>
</dbReference>
<dbReference type="AlphaFoldDB" id="A0A1I2N2R0"/>
<evidence type="ECO:0000313" key="2">
    <source>
        <dbReference type="EMBL" id="SFF95681.1"/>
    </source>
</evidence>
<feature type="domain" description="Prenylated flavin chaperone LpdD-like" evidence="1">
    <location>
        <begin position="6"/>
        <end position="103"/>
    </location>
</feature>
<proteinExistence type="predicted"/>
<dbReference type="Pfam" id="PF21758">
    <property type="entry name" value="PAC_bac"/>
    <property type="match status" value="1"/>
</dbReference>
<accession>A0A1I2N2R0</accession>